<keyword evidence="4" id="KW-1185">Reference proteome</keyword>
<keyword evidence="2" id="KW-0472">Membrane</keyword>
<evidence type="ECO:0000256" key="1">
    <source>
        <dbReference type="SAM" id="MobiDB-lite"/>
    </source>
</evidence>
<dbReference type="KEGG" id="ccho:CCHOA_09195"/>
<accession>A0A3G6J8V1</accession>
<feature type="transmembrane region" description="Helical" evidence="2">
    <location>
        <begin position="127"/>
        <end position="144"/>
    </location>
</feature>
<organism evidence="3 4">
    <name type="scientific">Corynebacterium choanae</name>
    <dbReference type="NCBI Taxonomy" id="1862358"/>
    <lineage>
        <taxon>Bacteria</taxon>
        <taxon>Bacillati</taxon>
        <taxon>Actinomycetota</taxon>
        <taxon>Actinomycetes</taxon>
        <taxon>Mycobacteriales</taxon>
        <taxon>Corynebacteriaceae</taxon>
        <taxon>Corynebacterium</taxon>
    </lineage>
</organism>
<keyword evidence="2" id="KW-1133">Transmembrane helix</keyword>
<evidence type="ECO:0008006" key="5">
    <source>
        <dbReference type="Google" id="ProtNLM"/>
    </source>
</evidence>
<dbReference type="Proteomes" id="UP000269019">
    <property type="component" value="Chromosome"/>
</dbReference>
<dbReference type="RefSeq" id="WP_123929307.1">
    <property type="nucleotide sequence ID" value="NZ_CP033896.1"/>
</dbReference>
<dbReference type="OrthoDB" id="4411540at2"/>
<dbReference type="EMBL" id="CP033896">
    <property type="protein sequence ID" value="AZA14222.1"/>
    <property type="molecule type" value="Genomic_DNA"/>
</dbReference>
<feature type="compositionally biased region" description="Polar residues" evidence="1">
    <location>
        <begin position="1"/>
        <end position="11"/>
    </location>
</feature>
<evidence type="ECO:0000313" key="3">
    <source>
        <dbReference type="EMBL" id="AZA14222.1"/>
    </source>
</evidence>
<feature type="transmembrane region" description="Helical" evidence="2">
    <location>
        <begin position="68"/>
        <end position="86"/>
    </location>
</feature>
<evidence type="ECO:0000256" key="2">
    <source>
        <dbReference type="SAM" id="Phobius"/>
    </source>
</evidence>
<keyword evidence="2" id="KW-0812">Transmembrane</keyword>
<reference evidence="3 4" key="1">
    <citation type="submission" date="2018-11" db="EMBL/GenBank/DDBJ databases">
        <authorList>
            <person name="Kleinhagauer T."/>
            <person name="Glaeser S.P."/>
            <person name="Spergser J."/>
            <person name="Ruckert C."/>
            <person name="Kaempfer P."/>
            <person name="Busse H.-J."/>
        </authorList>
    </citation>
    <scope>NUCLEOTIDE SEQUENCE [LARGE SCALE GENOMIC DNA]</scope>
    <source>
        <strain evidence="3 4">200CH</strain>
    </source>
</reference>
<dbReference type="Pfam" id="PF11222">
    <property type="entry name" value="DUF3017"/>
    <property type="match status" value="1"/>
</dbReference>
<proteinExistence type="predicted"/>
<feature type="region of interest" description="Disordered" evidence="1">
    <location>
        <begin position="1"/>
        <end position="31"/>
    </location>
</feature>
<dbReference type="InterPro" id="IPR021385">
    <property type="entry name" value="DUF3017"/>
</dbReference>
<sequence length="149" mass="15710">MVDEQPAQQHCSPGVAKTSRTSPGERAARGRSSVKLNGKTVVKAAPAAASGRKAVALPVACSPVLQRLLVGGLLVGLVTAVFFVLTDHWRRATFTLGLSMLWLAWLHCTVSRTRLGILAIRTPKKDAMFCALTGGLLAYLALSVDSLGS</sequence>
<gene>
    <name evidence="3" type="ORF">CCHOA_09195</name>
</gene>
<protein>
    <recommendedName>
        <fullName evidence="5">DUF3017 domain-containing protein</fullName>
    </recommendedName>
</protein>
<name>A0A3G6J8V1_9CORY</name>
<dbReference type="AlphaFoldDB" id="A0A3G6J8V1"/>
<evidence type="ECO:0000313" key="4">
    <source>
        <dbReference type="Proteomes" id="UP000269019"/>
    </source>
</evidence>